<evidence type="ECO:0000313" key="2">
    <source>
        <dbReference type="EMBL" id="GJS72483.1"/>
    </source>
</evidence>
<name>A0ABQ4Y699_9ASTR</name>
<sequence length="282" mass="31145">MNPNFISLGNLMKKIDLSSSDSEDLNECLKKDIKGKGTYRRILTSGDGSGGSMTGESQRRDVMRAVVVMGFMKEDVSISDNRINLRVTVNYTMHVQNQRTFNTSKLFFRTFNTLTKLLLGSPSPSTPPNYSSGSSRNAECSNCKHLRRKISKTDPNEYLKLFVTQQIADRRGFITRMGPEVNIARNEVGQLNALIFGLKASKDVGGECRDTNHLCGGLIDDNIKRNRRSRLIAIMLTVAKEEIVEKQKQLNLLASLLLAAASLLAASLLAASLLAASLLMEI</sequence>
<dbReference type="Proteomes" id="UP001151760">
    <property type="component" value="Unassembled WGS sequence"/>
</dbReference>
<keyword evidence="1" id="KW-0472">Membrane</keyword>
<keyword evidence="1" id="KW-1133">Transmembrane helix</keyword>
<evidence type="ECO:0000313" key="3">
    <source>
        <dbReference type="Proteomes" id="UP001151760"/>
    </source>
</evidence>
<proteinExistence type="predicted"/>
<organism evidence="2 3">
    <name type="scientific">Tanacetum coccineum</name>
    <dbReference type="NCBI Taxonomy" id="301880"/>
    <lineage>
        <taxon>Eukaryota</taxon>
        <taxon>Viridiplantae</taxon>
        <taxon>Streptophyta</taxon>
        <taxon>Embryophyta</taxon>
        <taxon>Tracheophyta</taxon>
        <taxon>Spermatophyta</taxon>
        <taxon>Magnoliopsida</taxon>
        <taxon>eudicotyledons</taxon>
        <taxon>Gunneridae</taxon>
        <taxon>Pentapetalae</taxon>
        <taxon>asterids</taxon>
        <taxon>campanulids</taxon>
        <taxon>Asterales</taxon>
        <taxon>Asteraceae</taxon>
        <taxon>Asteroideae</taxon>
        <taxon>Anthemideae</taxon>
        <taxon>Anthemidinae</taxon>
        <taxon>Tanacetum</taxon>
    </lineage>
</organism>
<evidence type="ECO:0000256" key="1">
    <source>
        <dbReference type="SAM" id="Phobius"/>
    </source>
</evidence>
<reference evidence="2" key="2">
    <citation type="submission" date="2022-01" db="EMBL/GenBank/DDBJ databases">
        <authorList>
            <person name="Yamashiro T."/>
            <person name="Shiraishi A."/>
            <person name="Satake H."/>
            <person name="Nakayama K."/>
        </authorList>
    </citation>
    <scope>NUCLEOTIDE SEQUENCE</scope>
</reference>
<reference evidence="2" key="1">
    <citation type="journal article" date="2022" name="Int. J. Mol. Sci.">
        <title>Draft Genome of Tanacetum Coccineum: Genomic Comparison of Closely Related Tanacetum-Family Plants.</title>
        <authorList>
            <person name="Yamashiro T."/>
            <person name="Shiraishi A."/>
            <person name="Nakayama K."/>
            <person name="Satake H."/>
        </authorList>
    </citation>
    <scope>NUCLEOTIDE SEQUENCE</scope>
</reference>
<accession>A0ABQ4Y699</accession>
<keyword evidence="1" id="KW-0812">Transmembrane</keyword>
<gene>
    <name evidence="2" type="ORF">Tco_0705324</name>
</gene>
<protein>
    <submittedName>
        <fullName evidence="2">Uncharacterized protein</fullName>
    </submittedName>
</protein>
<feature type="transmembrane region" description="Helical" evidence="1">
    <location>
        <begin position="252"/>
        <end position="279"/>
    </location>
</feature>
<keyword evidence="3" id="KW-1185">Reference proteome</keyword>
<dbReference type="EMBL" id="BQNB010010083">
    <property type="protein sequence ID" value="GJS72483.1"/>
    <property type="molecule type" value="Genomic_DNA"/>
</dbReference>
<comment type="caution">
    <text evidence="2">The sequence shown here is derived from an EMBL/GenBank/DDBJ whole genome shotgun (WGS) entry which is preliminary data.</text>
</comment>